<gene>
    <name evidence="2" type="ORF">K0U00_36730</name>
</gene>
<evidence type="ECO:0000259" key="1">
    <source>
        <dbReference type="Pfam" id="PF10099"/>
    </source>
</evidence>
<comment type="caution">
    <text evidence="2">The sequence shown here is derived from an EMBL/GenBank/DDBJ whole genome shotgun (WGS) entry which is preliminary data.</text>
</comment>
<proteinExistence type="predicted"/>
<name>A0ABS7CFC5_9BACL</name>
<organism evidence="2 3">
    <name type="scientific">Paenibacillus sepulcri</name>
    <dbReference type="NCBI Taxonomy" id="359917"/>
    <lineage>
        <taxon>Bacteria</taxon>
        <taxon>Bacillati</taxon>
        <taxon>Bacillota</taxon>
        <taxon>Bacilli</taxon>
        <taxon>Bacillales</taxon>
        <taxon>Paenibacillaceae</taxon>
        <taxon>Paenibacillus</taxon>
    </lineage>
</organism>
<sequence>EAADSFGVACIVDNGKTRQFVVYVFGAPQTDSKEAYQVWLVKDGQRRSAGTFRVADQGMGVLSMPIASNTLAFDTIGITLEPDDRGDEPRGVKIFGSA</sequence>
<keyword evidence="3" id="KW-1185">Reference proteome</keyword>
<accession>A0ABS7CFC5</accession>
<dbReference type="Pfam" id="PF10099">
    <property type="entry name" value="RskA_C"/>
    <property type="match status" value="1"/>
</dbReference>
<evidence type="ECO:0000313" key="3">
    <source>
        <dbReference type="Proteomes" id="UP001519887"/>
    </source>
</evidence>
<feature type="non-terminal residue" evidence="2">
    <location>
        <position position="1"/>
    </location>
</feature>
<reference evidence="2 3" key="1">
    <citation type="submission" date="2021-07" db="EMBL/GenBank/DDBJ databases">
        <title>Paenibacillus radiodurans sp. nov., isolated from the southeastern edge of Tengger Desert.</title>
        <authorList>
            <person name="Zhang G."/>
        </authorList>
    </citation>
    <scope>NUCLEOTIDE SEQUENCE [LARGE SCALE GENOMIC DNA]</scope>
    <source>
        <strain evidence="2 3">CCM 7311</strain>
    </source>
</reference>
<protein>
    <submittedName>
        <fullName evidence="2">Anti-sigma factor</fullName>
    </submittedName>
</protein>
<feature type="domain" description="Anti-sigma K factor RskA C-terminal" evidence="1">
    <location>
        <begin position="7"/>
        <end position="89"/>
    </location>
</feature>
<evidence type="ECO:0000313" key="2">
    <source>
        <dbReference type="EMBL" id="MBW7459619.1"/>
    </source>
</evidence>
<dbReference type="Proteomes" id="UP001519887">
    <property type="component" value="Unassembled WGS sequence"/>
</dbReference>
<dbReference type="InterPro" id="IPR018764">
    <property type="entry name" value="RskA_C"/>
</dbReference>
<dbReference type="EMBL" id="JAHZIK010001737">
    <property type="protein sequence ID" value="MBW7459619.1"/>
    <property type="molecule type" value="Genomic_DNA"/>
</dbReference>